<dbReference type="InterPro" id="IPR011009">
    <property type="entry name" value="Kinase-like_dom_sf"/>
</dbReference>
<dbReference type="STRING" id="37992.A0A4Z0Z632"/>
<evidence type="ECO:0000313" key="3">
    <source>
        <dbReference type="Proteomes" id="UP000297716"/>
    </source>
</evidence>
<dbReference type="EMBL" id="SKBN01000018">
    <property type="protein sequence ID" value="TGJ87110.1"/>
    <property type="molecule type" value="Genomic_DNA"/>
</dbReference>
<comment type="caution">
    <text evidence="2">The sequence shown here is derived from an EMBL/GenBank/DDBJ whole genome shotgun (WGS) entry which is preliminary data.</text>
</comment>
<dbReference type="PANTHER" id="PTHR24359:SF37">
    <property type="entry name" value="PROTEIN KINASE DOMAIN-CONTAINING PROTEIN"/>
    <property type="match status" value="1"/>
</dbReference>
<dbReference type="PANTHER" id="PTHR24359">
    <property type="entry name" value="SERINE/THREONINE-PROTEIN KINASE SBK1"/>
    <property type="match status" value="1"/>
</dbReference>
<dbReference type="CDD" id="cd00180">
    <property type="entry name" value="PKc"/>
    <property type="match status" value="1"/>
</dbReference>
<dbReference type="Gene3D" id="1.10.510.10">
    <property type="entry name" value="Transferase(Phosphotransferase) domain 1"/>
    <property type="match status" value="1"/>
</dbReference>
<feature type="domain" description="Protein kinase" evidence="1">
    <location>
        <begin position="179"/>
        <end position="521"/>
    </location>
</feature>
<sequence>MADSRRDHAAIASLRRRLFTSYVKTESGERFIPHGTLEEIMDEQSVYRALLALEWSANPGHSDAHAVCEQVRHSFLKIFAILVLVGSPDVMFSFIEIGIDDSNLPYLSDTSTALAGDGRGEHGKWAALKNSWSEPDLDVFFRNQWSVLAPCFVRSIGLVSYNFTRHHILPFLPVEKESSSDTERVKAGAFGEVRRIRIHPKHHNFRHIVTGTSTDFFALKKLYTHEQTSLESELTTLRRLQRFKHRHIVQLLTSFTIQESDCDDSRTESCLVFPWAAGNLRDFWIANEKLVGDKRIIPWISEQCCGLAAALALVHNGGDRTSTSEDDRKFGIHGDIKPSNILWYTSPGEGEDEAQPGGSLVLADFGLSVTLRRMSWSNVSASGLAVTPTYRAPEVDASETVSRKMDIWMLGCTYLELLTWFLLGSEAVTVDFRNYRSERDGYGIHADTFFRLDMKGSLPSAQLKPQVIQWIRRLSDMPHCSQYLREFLDLIATRMLSIDPRYRVTASELTRILEKMDRRFMKSDRKSENEIRQGAGSKIKAVTQTLVWSMRKLIYQ</sequence>
<reference evidence="2 3" key="1">
    <citation type="submission" date="2019-03" db="EMBL/GenBank/DDBJ databases">
        <title>Draft genome sequence of Xylaria hypoxylon DSM 108379, a ubiquitous saprotrophic-parasitic fungi on hardwood.</title>
        <authorList>
            <person name="Buettner E."/>
            <person name="Leonhardt S."/>
            <person name="Gebauer A.M."/>
            <person name="Liers C."/>
            <person name="Hofrichter M."/>
            <person name="Kellner H."/>
        </authorList>
    </citation>
    <scope>NUCLEOTIDE SEQUENCE [LARGE SCALE GENOMIC DNA]</scope>
    <source>
        <strain evidence="2 3">DSM 108379</strain>
    </source>
</reference>
<dbReference type="OrthoDB" id="1046782at2759"/>
<dbReference type="SUPFAM" id="SSF56112">
    <property type="entry name" value="Protein kinase-like (PK-like)"/>
    <property type="match status" value="1"/>
</dbReference>
<accession>A0A4Z0Z632</accession>
<gene>
    <name evidence="2" type="ORF">E0Z10_g1708</name>
</gene>
<dbReference type="AlphaFoldDB" id="A0A4Z0Z632"/>
<dbReference type="SMART" id="SM00220">
    <property type="entry name" value="S_TKc"/>
    <property type="match status" value="1"/>
</dbReference>
<dbReference type="Proteomes" id="UP000297716">
    <property type="component" value="Unassembled WGS sequence"/>
</dbReference>
<organism evidence="2 3">
    <name type="scientific">Xylaria hypoxylon</name>
    <dbReference type="NCBI Taxonomy" id="37992"/>
    <lineage>
        <taxon>Eukaryota</taxon>
        <taxon>Fungi</taxon>
        <taxon>Dikarya</taxon>
        <taxon>Ascomycota</taxon>
        <taxon>Pezizomycotina</taxon>
        <taxon>Sordariomycetes</taxon>
        <taxon>Xylariomycetidae</taxon>
        <taxon>Xylariales</taxon>
        <taxon>Xylariaceae</taxon>
        <taxon>Xylaria</taxon>
    </lineage>
</organism>
<dbReference type="Pfam" id="PF00069">
    <property type="entry name" value="Pkinase"/>
    <property type="match status" value="1"/>
</dbReference>
<dbReference type="InterPro" id="IPR000719">
    <property type="entry name" value="Prot_kinase_dom"/>
</dbReference>
<dbReference type="GO" id="GO:0004674">
    <property type="term" value="F:protein serine/threonine kinase activity"/>
    <property type="evidence" value="ECO:0007669"/>
    <property type="project" value="TreeGrafter"/>
</dbReference>
<dbReference type="PROSITE" id="PS50011">
    <property type="entry name" value="PROTEIN_KINASE_DOM"/>
    <property type="match status" value="1"/>
</dbReference>
<evidence type="ECO:0000259" key="1">
    <source>
        <dbReference type="PROSITE" id="PS50011"/>
    </source>
</evidence>
<dbReference type="Gene3D" id="3.30.200.20">
    <property type="entry name" value="Phosphorylase Kinase, domain 1"/>
    <property type="match status" value="1"/>
</dbReference>
<evidence type="ECO:0000313" key="2">
    <source>
        <dbReference type="EMBL" id="TGJ87110.1"/>
    </source>
</evidence>
<dbReference type="GO" id="GO:0005524">
    <property type="term" value="F:ATP binding"/>
    <property type="evidence" value="ECO:0007669"/>
    <property type="project" value="InterPro"/>
</dbReference>
<keyword evidence="3" id="KW-1185">Reference proteome</keyword>
<protein>
    <recommendedName>
        <fullName evidence="1">Protein kinase domain-containing protein</fullName>
    </recommendedName>
</protein>
<name>A0A4Z0Z632_9PEZI</name>
<proteinExistence type="predicted"/>